<gene>
    <name evidence="3" type="ORF">RSOLAG1IB_01684</name>
</gene>
<keyword evidence="4" id="KW-1185">Reference proteome</keyword>
<feature type="transmembrane region" description="Helical" evidence="2">
    <location>
        <begin position="63"/>
        <end position="84"/>
    </location>
</feature>
<evidence type="ECO:0000256" key="2">
    <source>
        <dbReference type="SAM" id="Phobius"/>
    </source>
</evidence>
<reference evidence="3 4" key="1">
    <citation type="submission" date="2014-11" db="EMBL/GenBank/DDBJ databases">
        <authorList>
            <person name="Wibberg Daniel"/>
        </authorList>
    </citation>
    <scope>NUCLEOTIDE SEQUENCE [LARGE SCALE GENOMIC DNA]</scope>
    <source>
        <strain evidence="3">Rhizoctonia solani AG1-IB 7/3/14</strain>
    </source>
</reference>
<name>A0A0B7FHM6_THACB</name>
<feature type="compositionally biased region" description="Basic and acidic residues" evidence="1">
    <location>
        <begin position="526"/>
        <end position="535"/>
    </location>
</feature>
<evidence type="ECO:0000313" key="3">
    <source>
        <dbReference type="EMBL" id="CEL55672.1"/>
    </source>
</evidence>
<dbReference type="EMBL" id="LN679101">
    <property type="protein sequence ID" value="CEL55672.1"/>
    <property type="molecule type" value="Genomic_DNA"/>
</dbReference>
<accession>A0A0B7FHM6</accession>
<feature type="region of interest" description="Disordered" evidence="1">
    <location>
        <begin position="91"/>
        <end position="122"/>
    </location>
</feature>
<keyword evidence="2" id="KW-0472">Membrane</keyword>
<keyword evidence="2" id="KW-0812">Transmembrane</keyword>
<dbReference type="AlphaFoldDB" id="A0A0B7FHM6"/>
<feature type="compositionally biased region" description="Polar residues" evidence="1">
    <location>
        <begin position="197"/>
        <end position="216"/>
    </location>
</feature>
<feature type="region of interest" description="Disordered" evidence="1">
    <location>
        <begin position="523"/>
        <end position="552"/>
    </location>
</feature>
<proteinExistence type="predicted"/>
<protein>
    <submittedName>
        <fullName evidence="3">Uncharacterized protein</fullName>
    </submittedName>
</protein>
<evidence type="ECO:0000313" key="4">
    <source>
        <dbReference type="Proteomes" id="UP000059188"/>
    </source>
</evidence>
<organism evidence="3 4">
    <name type="scientific">Thanatephorus cucumeris (strain AG1-IB / isolate 7/3/14)</name>
    <name type="common">Lettuce bottom rot fungus</name>
    <name type="synonym">Rhizoctonia solani</name>
    <dbReference type="NCBI Taxonomy" id="1108050"/>
    <lineage>
        <taxon>Eukaryota</taxon>
        <taxon>Fungi</taxon>
        <taxon>Dikarya</taxon>
        <taxon>Basidiomycota</taxon>
        <taxon>Agaricomycotina</taxon>
        <taxon>Agaricomycetes</taxon>
        <taxon>Cantharellales</taxon>
        <taxon>Ceratobasidiaceae</taxon>
        <taxon>Rhizoctonia</taxon>
        <taxon>Rhizoctonia solani AG-1</taxon>
    </lineage>
</organism>
<sequence>MAKNFNTIMVDNVSVGQSASVSLPTCRIDHDFQAFEGASVCYVFEQFLAEHERIVNLNRQLTALVYGLAAFVVLAAFFIFRASWKYAPTPTKGTHAPCRGRLDAAASAPTNGPSTSPEPVVTDATTTKTIGRGKKCSFGDIALESQSSSVRTPVVSDYTGVDSLGPEHELQFTEVDVIANEDVVASKKPAISPGSKRGSTGSTHQSPPSIGTPRFNTSPNGLYQSVCSAIGRVLGLVLLQLGWPSPTLLYGRTPDLSLIVIGSKEFKQDVEVLKNMLAPSYPRNFEFKTLNPTDILSIEGEIKRVCAEFKDPPGARLFIHLTGHGDENNKMIISGSKSIDEGDLLYSYSESDVEITVVADVCREGTTSAPPPPKGVSLIRTCSLGQVAGACRIKGLEAPHSCFLIALMMAACTPDVPYKNDPLEVQSAVQGCLDWLVTYLENHHVKNHPNGTNCGWCKGPNKQCPRPKPQKIDWSYAESLDGLVELMKILAGTETAKRVYQWFTENTTFCEINDLPDTVFSPVFDPSHRPPDHPSQHGRGAMSASVRAIPAE</sequence>
<dbReference type="Proteomes" id="UP000059188">
    <property type="component" value="Unassembled WGS sequence"/>
</dbReference>
<feature type="compositionally biased region" description="Polar residues" evidence="1">
    <location>
        <begin position="108"/>
        <end position="122"/>
    </location>
</feature>
<dbReference type="STRING" id="1108050.A0A0B7FHM6"/>
<keyword evidence="2" id="KW-1133">Transmembrane helix</keyword>
<feature type="region of interest" description="Disordered" evidence="1">
    <location>
        <begin position="188"/>
        <end position="216"/>
    </location>
</feature>
<evidence type="ECO:0000256" key="1">
    <source>
        <dbReference type="SAM" id="MobiDB-lite"/>
    </source>
</evidence>
<dbReference type="OrthoDB" id="3259268at2759"/>